<dbReference type="RefSeq" id="WP_341602452.1">
    <property type="nucleotide sequence ID" value="NZ_JBAKAW010000008.1"/>
</dbReference>
<evidence type="ECO:0000259" key="2">
    <source>
        <dbReference type="Pfam" id="PF19077"/>
    </source>
</evidence>
<feature type="domain" description="Bacterial Ig-like" evidence="2">
    <location>
        <begin position="1139"/>
        <end position="1212"/>
    </location>
</feature>
<feature type="domain" description="Bacterial Ig-like" evidence="2">
    <location>
        <begin position="577"/>
        <end position="652"/>
    </location>
</feature>
<dbReference type="EMBL" id="JBAKAW010000008">
    <property type="protein sequence ID" value="MEL0655237.1"/>
    <property type="molecule type" value="Genomic_DNA"/>
</dbReference>
<feature type="domain" description="Bacterial Ig-like" evidence="2">
    <location>
        <begin position="1323"/>
        <end position="1404"/>
    </location>
</feature>
<name>A0ABU9H0L8_9GAMM</name>
<feature type="domain" description="Bacterial Ig-like" evidence="2">
    <location>
        <begin position="481"/>
        <end position="559"/>
    </location>
</feature>
<feature type="non-terminal residue" evidence="3">
    <location>
        <position position="1621"/>
    </location>
</feature>
<feature type="region of interest" description="Disordered" evidence="1">
    <location>
        <begin position="1602"/>
        <end position="1621"/>
    </location>
</feature>
<organism evidence="3 4">
    <name type="scientific">Pseudoalteromonas issachenkonii</name>
    <dbReference type="NCBI Taxonomy" id="152297"/>
    <lineage>
        <taxon>Bacteria</taxon>
        <taxon>Pseudomonadati</taxon>
        <taxon>Pseudomonadota</taxon>
        <taxon>Gammaproteobacteria</taxon>
        <taxon>Alteromonadales</taxon>
        <taxon>Pseudoalteromonadaceae</taxon>
        <taxon>Pseudoalteromonas</taxon>
    </lineage>
</organism>
<feature type="domain" description="Bacterial Ig-like" evidence="2">
    <location>
        <begin position="1045"/>
        <end position="1124"/>
    </location>
</feature>
<dbReference type="Pfam" id="PF19077">
    <property type="entry name" value="Big_13"/>
    <property type="match status" value="13"/>
</dbReference>
<accession>A0ABU9H0L8</accession>
<feature type="domain" description="Bacterial Ig-like" evidence="2">
    <location>
        <begin position="1419"/>
        <end position="1487"/>
    </location>
</feature>
<evidence type="ECO:0000313" key="4">
    <source>
        <dbReference type="Proteomes" id="UP001371391"/>
    </source>
</evidence>
<feature type="domain" description="Bacterial Ig-like" evidence="2">
    <location>
        <begin position="950"/>
        <end position="1031"/>
    </location>
</feature>
<feature type="domain" description="Bacterial Ig-like" evidence="2">
    <location>
        <begin position="671"/>
        <end position="746"/>
    </location>
</feature>
<feature type="domain" description="Bacterial Ig-like" evidence="2">
    <location>
        <begin position="856"/>
        <end position="936"/>
    </location>
</feature>
<dbReference type="Gene3D" id="2.60.40.10">
    <property type="entry name" value="Immunoglobulins"/>
    <property type="match status" value="14"/>
</dbReference>
<proteinExistence type="predicted"/>
<dbReference type="InterPro" id="IPR013783">
    <property type="entry name" value="Ig-like_fold"/>
</dbReference>
<feature type="domain" description="Bacterial Ig-like" evidence="2">
    <location>
        <begin position="389"/>
        <end position="463"/>
    </location>
</feature>
<protein>
    <submittedName>
        <fullName evidence="3">Retention module-containing protein</fullName>
    </submittedName>
</protein>
<evidence type="ECO:0000313" key="3">
    <source>
        <dbReference type="EMBL" id="MEL0655237.1"/>
    </source>
</evidence>
<dbReference type="NCBIfam" id="NF033682">
    <property type="entry name" value="retention_LapA"/>
    <property type="match status" value="1"/>
</dbReference>
<feature type="domain" description="Bacterial Ig-like" evidence="2">
    <location>
        <begin position="200"/>
        <end position="282"/>
    </location>
</feature>
<comment type="caution">
    <text evidence="3">The sequence shown here is derived from an EMBL/GenBank/DDBJ whole genome shotgun (WGS) entry which is preliminary data.</text>
</comment>
<dbReference type="Proteomes" id="UP001371391">
    <property type="component" value="Unassembled WGS sequence"/>
</dbReference>
<feature type="domain" description="Bacterial Ig-like" evidence="2">
    <location>
        <begin position="762"/>
        <end position="838"/>
    </location>
</feature>
<dbReference type="NCBIfam" id="NF033510">
    <property type="entry name" value="Ca_tandemer"/>
    <property type="match status" value="14"/>
</dbReference>
<reference evidence="3 4" key="1">
    <citation type="submission" date="2024-02" db="EMBL/GenBank/DDBJ databases">
        <title>Bacteria isolated from the canopy kelp, Nereocystis luetkeana.</title>
        <authorList>
            <person name="Pfister C.A."/>
            <person name="Younker I.T."/>
            <person name="Light S.H."/>
        </authorList>
    </citation>
    <scope>NUCLEOTIDE SEQUENCE [LARGE SCALE GENOMIC DNA]</scope>
    <source>
        <strain evidence="3 4">TI.1.03</strain>
    </source>
</reference>
<feature type="domain" description="Bacterial Ig-like" evidence="2">
    <location>
        <begin position="310"/>
        <end position="370"/>
    </location>
</feature>
<evidence type="ECO:0000256" key="1">
    <source>
        <dbReference type="SAM" id="MobiDB-lite"/>
    </source>
</evidence>
<dbReference type="InterPro" id="IPR044016">
    <property type="entry name" value="Big_13"/>
</dbReference>
<keyword evidence="4" id="KW-1185">Reference proteome</keyword>
<dbReference type="InterPro" id="IPR047777">
    <property type="entry name" value="LapA-like_RM"/>
</dbReference>
<feature type="compositionally biased region" description="Polar residues" evidence="1">
    <location>
        <begin position="1602"/>
        <end position="1615"/>
    </location>
</feature>
<sequence length="1621" mass="162917">MEANQLVVIDIQGSAGVVLDDGSIRALNVGDTITVGDLVVTAIKSSLQIDVQGETLSIPANQKVKITPDLLTKEARDSSETTVFDESLDEAIASLDLGAEQDPSTAANSDVTDFLDALEGGGDILDNLEATAAGGGNTAGADGGSSFVQLTRISESVDPSSVTFDSSFDQGATEAFNLRDTSDGIVPDSTTASISLNEIGITNSSQPTITGTSENLIGETVNVTVTDVDGNSQVVSVVIGPDGTFEITLPTPIADGPVTVVVEATDPVGNPINDTISIEVDTTPPLIAIDPVADSASQTVTVTGTVSGLNTGDNVSVTLTDSAGTVQTIVTQVDAQGNWVITTTSPLSEGEFNVSAVAIDAAGNQAIDQALANVDLTAPVITVNVTDETNNATPPLIGTTNGVLEGTQVTITVTDSAGQIQTLTAVTQADGSWSVEVGTPLPEGDFTVDAQVSDSVGNLALASDSGVIDLTAPSVQINNINDTQDTTPTITGNAQDVPVGSIISVVITDFDGQTQTLLTQTNADGDWSIDVTTPLAEGQFEVDASVSDAAGNQAQANNQGVVDLTNPDITVTAIADTNDTTPTFVGRVEDAPAGSVITVLVTDINGNLQTLTTLLNEDGTWSVDANEILPGGEFTATASVSDAAGNEASAQTNGEITFAPISIQIDAIANTNDTTPFLSGNTGNVPAGTTITLTITASDGSTFTLLALTQEDGSWSAQVTTPLPEGDFTVVAAVIDDSGNEAQASAVGNVDLTVSINFIIDTNDTTPTISGSTQDVEPGALVTVTFTGSDGVAETVQVVTGADGSWSVEASNELVEGQFSVVATVTDVAGNTASASETGEIDLTDPAISINPIEDTNDVTPSVSGNVIDVPAGTEVTLVITDSEGNEQTLTTLTNADGTYTADIIAELSEGDFTVTASVSDTAGNSSTATVTGKVDLTAPSVTINNIADTNDTTPALTGSTQGLASGSEVTLTVTDSLGAEQQLVTTISADGTWSIEIPTALSEGDFTVTANVSDNAGNAAQDLQSGTVDTTPPLVAINDFTDSNDTTPIFSGTTSDVAPGSLVSILVTDANGESQTLTAVVSEDGTWQVGATQAVAEGDFTITATVTDAAGNEASDTVSGTIDLNLVTLSINTIETGNDTTPNVTGGSDLEAGRDITVTFTDSDNNVHSVVTQVGANGEWAVSAQTALSEGVFSVTVTATDAAGNSGSSTSTGETDYTGPTLIIDPLLGALGIAAGVSGRSDLPAGSEITVTQELVGGGVAILGVTTTDANGDWNLIGLSISLLTLANISAEAQDAYGNSTTATLGWTDNTPPVLSVSVTALSNDSSPVVSGETDIGAGNKVLVTFTDKAGVDYVEEATVDSSGNFSVAVSAVLPEGNYSVTVVAVDDAGLVTEVSGSGIIDTTAPVLSIDALGTQGDPTPLISGTSTEPAGSKVSVTVTDTANTPYLYEATVTAGGTWSIEVTDGLVNGVFSVTVNASDSAGNTAVPVTSTGVINSSLPVIDITPLAVSNNTSPIIEGSSGLAENTVITLTVTQAGEADQVITVTVDANGDWTTQAGDISGLVEGNFNISVSAEDGVGNSITSSHSASIDLTDPLLSINSIETGNDTTPNVTGGSDLEA</sequence>
<gene>
    <name evidence="3" type="ORF">V6257_09370</name>
</gene>